<dbReference type="InterPro" id="IPR050275">
    <property type="entry name" value="PGM_Phosphatase"/>
</dbReference>
<keyword evidence="1" id="KW-0324">Glycolysis</keyword>
<comment type="caution">
    <text evidence="3">The sequence shown here is derived from an EMBL/GenBank/DDBJ whole genome shotgun (WGS) entry which is preliminary data.</text>
</comment>
<evidence type="ECO:0000256" key="2">
    <source>
        <dbReference type="ARBA" id="ARBA00023235"/>
    </source>
</evidence>
<evidence type="ECO:0000256" key="1">
    <source>
        <dbReference type="ARBA" id="ARBA00023152"/>
    </source>
</evidence>
<dbReference type="InterPro" id="IPR029033">
    <property type="entry name" value="His_PPase_superfam"/>
</dbReference>
<dbReference type="PANTHER" id="PTHR48100:SF1">
    <property type="entry name" value="HISTIDINE PHOSPHATASE FAMILY PROTEIN-RELATED"/>
    <property type="match status" value="1"/>
</dbReference>
<dbReference type="RefSeq" id="WP_380910700.1">
    <property type="nucleotide sequence ID" value="NZ_JBHTLS010000120.1"/>
</dbReference>
<dbReference type="Gene3D" id="3.40.50.1240">
    <property type="entry name" value="Phosphoglycerate mutase-like"/>
    <property type="match status" value="1"/>
</dbReference>
<reference evidence="4" key="1">
    <citation type="journal article" date="2019" name="Int. J. Syst. Evol. Microbiol.">
        <title>The Global Catalogue of Microorganisms (GCM) 10K type strain sequencing project: providing services to taxonomists for standard genome sequencing and annotation.</title>
        <authorList>
            <consortium name="The Broad Institute Genomics Platform"/>
            <consortium name="The Broad Institute Genome Sequencing Center for Infectious Disease"/>
            <person name="Wu L."/>
            <person name="Ma J."/>
        </authorList>
    </citation>
    <scope>NUCLEOTIDE SEQUENCE [LARGE SCALE GENOMIC DNA]</scope>
    <source>
        <strain evidence="4">CCUG 54329</strain>
    </source>
</reference>
<keyword evidence="4" id="KW-1185">Reference proteome</keyword>
<dbReference type="PANTHER" id="PTHR48100">
    <property type="entry name" value="BROAD-SPECIFICITY PHOSPHATASE YOR283W-RELATED"/>
    <property type="match status" value="1"/>
</dbReference>
<organism evidence="3 4">
    <name type="scientific">Sphingobium olei</name>
    <dbReference type="NCBI Taxonomy" id="420955"/>
    <lineage>
        <taxon>Bacteria</taxon>
        <taxon>Pseudomonadati</taxon>
        <taxon>Pseudomonadota</taxon>
        <taxon>Alphaproteobacteria</taxon>
        <taxon>Sphingomonadales</taxon>
        <taxon>Sphingomonadaceae</taxon>
        <taxon>Sphingobium</taxon>
    </lineage>
</organism>
<proteinExistence type="predicted"/>
<sequence>MTIRWPSQLIIVRHGQSAGNVARDLAHEAEEERIILSTRDADVPLSDLGRDQAASLGRWFARRPPEDRPEILLSSPYLRACQTATIFRDQGGAPAQEPICFDERLREKEFGILDGLTTHGIRSFYPQQADFRQLLGKFYHRPPGGESWCDVILRLRSVMDTISLHYAGRRVMIFSHQVVVLCLRYILESLTEKDILAIDAAGDVANCAITEYRLDPAGRGDGKLVLARYNVTAPMEEEDTRVTQAPDRIAGARG</sequence>
<gene>
    <name evidence="3" type="ORF">ACFQ24_09625</name>
</gene>
<dbReference type="PROSITE" id="PS00175">
    <property type="entry name" value="PG_MUTASE"/>
    <property type="match status" value="1"/>
</dbReference>
<dbReference type="Pfam" id="PF00300">
    <property type="entry name" value="His_Phos_1"/>
    <property type="match status" value="1"/>
</dbReference>
<accession>A0ABW3P1D0</accession>
<keyword evidence="2" id="KW-0413">Isomerase</keyword>
<dbReference type="EMBL" id="JBHTLS010000120">
    <property type="protein sequence ID" value="MFD1105129.1"/>
    <property type="molecule type" value="Genomic_DNA"/>
</dbReference>
<protein>
    <submittedName>
        <fullName evidence="3">Histidine phosphatase family protein</fullName>
    </submittedName>
</protein>
<name>A0ABW3P1D0_9SPHN</name>
<dbReference type="SMART" id="SM00855">
    <property type="entry name" value="PGAM"/>
    <property type="match status" value="1"/>
</dbReference>
<dbReference type="SUPFAM" id="SSF53254">
    <property type="entry name" value="Phosphoglycerate mutase-like"/>
    <property type="match status" value="1"/>
</dbReference>
<dbReference type="Proteomes" id="UP001597203">
    <property type="component" value="Unassembled WGS sequence"/>
</dbReference>
<evidence type="ECO:0000313" key="3">
    <source>
        <dbReference type="EMBL" id="MFD1105129.1"/>
    </source>
</evidence>
<evidence type="ECO:0000313" key="4">
    <source>
        <dbReference type="Proteomes" id="UP001597203"/>
    </source>
</evidence>
<dbReference type="InterPro" id="IPR001345">
    <property type="entry name" value="PG/BPGM_mutase_AS"/>
</dbReference>
<dbReference type="InterPro" id="IPR013078">
    <property type="entry name" value="His_Pase_superF_clade-1"/>
</dbReference>
<dbReference type="CDD" id="cd07067">
    <property type="entry name" value="HP_PGM_like"/>
    <property type="match status" value="1"/>
</dbReference>